<dbReference type="EMBL" id="CM055094">
    <property type="protein sequence ID" value="KAJ7562323.1"/>
    <property type="molecule type" value="Genomic_DNA"/>
</dbReference>
<reference evidence="2" key="1">
    <citation type="journal article" date="2024" name="Proc. Natl. Acad. Sci. U.S.A.">
        <title>Extraordinary preservation of gene collinearity over three hundred million years revealed in homosporous lycophytes.</title>
        <authorList>
            <person name="Li C."/>
            <person name="Wickell D."/>
            <person name="Kuo L.Y."/>
            <person name="Chen X."/>
            <person name="Nie B."/>
            <person name="Liao X."/>
            <person name="Peng D."/>
            <person name="Ji J."/>
            <person name="Jenkins J."/>
            <person name="Williams M."/>
            <person name="Shu S."/>
            <person name="Plott C."/>
            <person name="Barry K."/>
            <person name="Rajasekar S."/>
            <person name="Grimwood J."/>
            <person name="Han X."/>
            <person name="Sun S."/>
            <person name="Hou Z."/>
            <person name="He W."/>
            <person name="Dai G."/>
            <person name="Sun C."/>
            <person name="Schmutz J."/>
            <person name="Leebens-Mack J.H."/>
            <person name="Li F.W."/>
            <person name="Wang L."/>
        </authorList>
    </citation>
    <scope>NUCLEOTIDE SEQUENCE [LARGE SCALE GENOMIC DNA]</scope>
    <source>
        <strain evidence="2">cv. PW_Plant_1</strain>
    </source>
</reference>
<accession>A0ACC2E755</accession>
<proteinExistence type="predicted"/>
<protein>
    <submittedName>
        <fullName evidence="1">Uncharacterized protein</fullName>
    </submittedName>
</protein>
<organism evidence="1 2">
    <name type="scientific">Diphasiastrum complanatum</name>
    <name type="common">Issler's clubmoss</name>
    <name type="synonym">Lycopodium complanatum</name>
    <dbReference type="NCBI Taxonomy" id="34168"/>
    <lineage>
        <taxon>Eukaryota</taxon>
        <taxon>Viridiplantae</taxon>
        <taxon>Streptophyta</taxon>
        <taxon>Embryophyta</taxon>
        <taxon>Tracheophyta</taxon>
        <taxon>Lycopodiopsida</taxon>
        <taxon>Lycopodiales</taxon>
        <taxon>Lycopodiaceae</taxon>
        <taxon>Lycopodioideae</taxon>
        <taxon>Diphasiastrum</taxon>
    </lineage>
</organism>
<comment type="caution">
    <text evidence="1">The sequence shown here is derived from an EMBL/GenBank/DDBJ whole genome shotgun (WGS) entry which is preliminary data.</text>
</comment>
<evidence type="ECO:0000313" key="2">
    <source>
        <dbReference type="Proteomes" id="UP001162992"/>
    </source>
</evidence>
<name>A0ACC2E755_DIPCM</name>
<dbReference type="Proteomes" id="UP001162992">
    <property type="component" value="Chromosome 3"/>
</dbReference>
<sequence>MLHVFVSEHELVALLPLIACSSSLELKKKREHYIHNEYICVCELNLRTISHFHSLFEYEHHPYIFLVVRVYSLSIMLFGKIISWDHRELNLLTNSPRVGRSLSILVIL</sequence>
<gene>
    <name evidence="1" type="ORF">O6H91_03G064300</name>
</gene>
<evidence type="ECO:0000313" key="1">
    <source>
        <dbReference type="EMBL" id="KAJ7562323.1"/>
    </source>
</evidence>
<keyword evidence="2" id="KW-1185">Reference proteome</keyword>